<gene>
    <name evidence="3" type="ORF">Pcinc_039518</name>
</gene>
<dbReference type="EMBL" id="JAWQEG010006753">
    <property type="protein sequence ID" value="KAK3853965.1"/>
    <property type="molecule type" value="Genomic_DNA"/>
</dbReference>
<dbReference type="AlphaFoldDB" id="A0AAE1EKH8"/>
<organism evidence="3 4">
    <name type="scientific">Petrolisthes cinctipes</name>
    <name type="common">Flat porcelain crab</name>
    <dbReference type="NCBI Taxonomy" id="88211"/>
    <lineage>
        <taxon>Eukaryota</taxon>
        <taxon>Metazoa</taxon>
        <taxon>Ecdysozoa</taxon>
        <taxon>Arthropoda</taxon>
        <taxon>Crustacea</taxon>
        <taxon>Multicrustacea</taxon>
        <taxon>Malacostraca</taxon>
        <taxon>Eumalacostraca</taxon>
        <taxon>Eucarida</taxon>
        <taxon>Decapoda</taxon>
        <taxon>Pleocyemata</taxon>
        <taxon>Anomura</taxon>
        <taxon>Galatheoidea</taxon>
        <taxon>Porcellanidae</taxon>
        <taxon>Petrolisthes</taxon>
    </lineage>
</organism>
<dbReference type="Proteomes" id="UP001286313">
    <property type="component" value="Unassembled WGS sequence"/>
</dbReference>
<feature type="region of interest" description="Disordered" evidence="1">
    <location>
        <begin position="59"/>
        <end position="144"/>
    </location>
</feature>
<dbReference type="GO" id="GO:0005230">
    <property type="term" value="F:extracellular ligand-gated monoatomic ion channel activity"/>
    <property type="evidence" value="ECO:0007669"/>
    <property type="project" value="InterPro"/>
</dbReference>
<dbReference type="InterPro" id="IPR006202">
    <property type="entry name" value="Neur_chan_lig-bd"/>
</dbReference>
<feature type="compositionally biased region" description="Acidic residues" evidence="1">
    <location>
        <begin position="90"/>
        <end position="101"/>
    </location>
</feature>
<dbReference type="InterPro" id="IPR036734">
    <property type="entry name" value="Neur_chan_lig-bd_sf"/>
</dbReference>
<name>A0AAE1EKH8_PETCI</name>
<dbReference type="Gene3D" id="2.70.170.10">
    <property type="entry name" value="Neurotransmitter-gated ion-channel ligand-binding domain"/>
    <property type="match status" value="1"/>
</dbReference>
<evidence type="ECO:0000313" key="3">
    <source>
        <dbReference type="EMBL" id="KAK3853965.1"/>
    </source>
</evidence>
<dbReference type="GO" id="GO:0016020">
    <property type="term" value="C:membrane"/>
    <property type="evidence" value="ECO:0007669"/>
    <property type="project" value="InterPro"/>
</dbReference>
<dbReference type="SUPFAM" id="SSF63712">
    <property type="entry name" value="Nicotinic receptor ligand binding domain-like"/>
    <property type="match status" value="1"/>
</dbReference>
<proteinExistence type="predicted"/>
<evidence type="ECO:0000256" key="1">
    <source>
        <dbReference type="SAM" id="MobiDB-lite"/>
    </source>
</evidence>
<feature type="domain" description="Neurotransmitter-gated ion-channel ligand-binding" evidence="2">
    <location>
        <begin position="12"/>
        <end position="53"/>
    </location>
</feature>
<comment type="caution">
    <text evidence="3">The sequence shown here is derived from an EMBL/GenBank/DDBJ whole genome shotgun (WGS) entry which is preliminary data.</text>
</comment>
<evidence type="ECO:0000313" key="4">
    <source>
        <dbReference type="Proteomes" id="UP001286313"/>
    </source>
</evidence>
<protein>
    <recommendedName>
        <fullName evidence="2">Neurotransmitter-gated ion-channel ligand-binding domain-containing protein</fullName>
    </recommendedName>
</protein>
<evidence type="ECO:0000259" key="2">
    <source>
        <dbReference type="Pfam" id="PF02931"/>
    </source>
</evidence>
<keyword evidence="4" id="KW-1185">Reference proteome</keyword>
<reference evidence="3" key="1">
    <citation type="submission" date="2023-10" db="EMBL/GenBank/DDBJ databases">
        <title>Genome assemblies of two species of porcelain crab, Petrolisthes cinctipes and Petrolisthes manimaculis (Anomura: Porcellanidae).</title>
        <authorList>
            <person name="Angst P."/>
        </authorList>
    </citation>
    <scope>NUCLEOTIDE SEQUENCE</scope>
    <source>
        <strain evidence="3">PB745_01</strain>
        <tissue evidence="3">Gill</tissue>
    </source>
</reference>
<sequence length="144" mass="16137">MKWSKWLCSEDEERLVRDLFRGYNKLIRPVENMTYNVDVAFGLAFIQLINVRCCHQEGMEGGRGKSGEGGEWRGGGVESGGVERGGVEMGGEDGVEMGGEEGVERGGGGRKEVWKSVERRREAGRGRKQEREEPNYEVQRLAEI</sequence>
<feature type="compositionally biased region" description="Basic and acidic residues" evidence="1">
    <location>
        <begin position="59"/>
        <end position="71"/>
    </location>
</feature>
<dbReference type="Pfam" id="PF02931">
    <property type="entry name" value="Neur_chan_LBD"/>
    <property type="match status" value="1"/>
</dbReference>
<feature type="non-terminal residue" evidence="3">
    <location>
        <position position="1"/>
    </location>
</feature>
<accession>A0AAE1EKH8</accession>
<feature type="compositionally biased region" description="Gly residues" evidence="1">
    <location>
        <begin position="72"/>
        <end position="89"/>
    </location>
</feature>
<feature type="compositionally biased region" description="Basic and acidic residues" evidence="1">
    <location>
        <begin position="102"/>
        <end position="144"/>
    </location>
</feature>